<dbReference type="PANTHER" id="PTHR33129:SF1">
    <property type="entry name" value="ATP-BINDING PROTEIN"/>
    <property type="match status" value="1"/>
</dbReference>
<protein>
    <recommendedName>
        <fullName evidence="3">Crinkler effector protein N-terminal domain-containing protein</fullName>
    </recommendedName>
</protein>
<evidence type="ECO:0008006" key="3">
    <source>
        <dbReference type="Google" id="ProtNLM"/>
    </source>
</evidence>
<evidence type="ECO:0000313" key="1">
    <source>
        <dbReference type="EMBL" id="ETP52980.1"/>
    </source>
</evidence>
<name>W3A150_PHYNI</name>
<comment type="caution">
    <text evidence="1">The sequence shown here is derived from an EMBL/GenBank/DDBJ whole genome shotgun (WGS) entry which is preliminary data.</text>
</comment>
<proteinExistence type="predicted"/>
<organism evidence="1 2">
    <name type="scientific">Phytophthora nicotianae P10297</name>
    <dbReference type="NCBI Taxonomy" id="1317064"/>
    <lineage>
        <taxon>Eukaryota</taxon>
        <taxon>Sar</taxon>
        <taxon>Stramenopiles</taxon>
        <taxon>Oomycota</taxon>
        <taxon>Peronosporomycetes</taxon>
        <taxon>Peronosporales</taxon>
        <taxon>Peronosporaceae</taxon>
        <taxon>Phytophthora</taxon>
    </lineage>
</organism>
<dbReference type="AlphaFoldDB" id="W3A150"/>
<dbReference type="SUPFAM" id="SSF52540">
    <property type="entry name" value="P-loop containing nucleoside triphosphate hydrolases"/>
    <property type="match status" value="1"/>
</dbReference>
<dbReference type="InterPro" id="IPR027417">
    <property type="entry name" value="P-loop_NTPase"/>
</dbReference>
<sequence>QLSLAKKGAGWLPSAELRAIRKGEDLPGFERVSLVDTEDELYSTYSIRDVLDTNGMPPPQTRQIHVLVEVPPRERHDSEKEERAVKKVKTIGTEIQDETMMAVAATLDFETWDVGGVVLNVCNVEPDFPQWLYVRKETLDIIQIFKDHIKNGLNTVFVGTPGVGKSTLVVLFALYMALCQKKRIILFRKIKSKGYSVLYMDASNKRYWRKESAELSDLDLVNGEGFELILDGFTQDDVKTNFGRLARFRLLATSQQYLMQNDDISLWRCLVPFWSSSDLNIIGAHFRWTENDIKEKYFYSGGNLRDFLSPKIKAKDSIDQALGRVDENDAELLHTQYARGSKKQVDRLRMTSIRPDPANKTNLDKYKLSSSWVSAITSEYALRQLGNIITPSYYEKLWSKGRVLGDDALMGIAFENYVHAMARVSKEIELQVREYDRTKQHEHTYAPLELKASTYRNEGRDEAECEAMMQQLSGVDYWYPLDRCLATIDSVAKLSMDGQDVVGLIQITKSVKQSIDSKALDKYAALFPDTASVRYIALVPDRETSDKFQLCTADPTTQMLLHVAYVAGFPK</sequence>
<dbReference type="OrthoDB" id="89935at2759"/>
<dbReference type="PANTHER" id="PTHR33129">
    <property type="entry name" value="PROTEIN KINASE DOMAIN-CONTAINING PROTEIN-RELATED"/>
    <property type="match status" value="1"/>
</dbReference>
<evidence type="ECO:0000313" key="2">
    <source>
        <dbReference type="Proteomes" id="UP000018948"/>
    </source>
</evidence>
<dbReference type="EMBL" id="ANIY01000414">
    <property type="protein sequence ID" value="ETP52980.1"/>
    <property type="molecule type" value="Genomic_DNA"/>
</dbReference>
<dbReference type="InterPro" id="IPR052980">
    <property type="entry name" value="Crinkler_effector"/>
</dbReference>
<gene>
    <name evidence="1" type="ORF">F442_02092</name>
</gene>
<dbReference type="Proteomes" id="UP000018948">
    <property type="component" value="Unassembled WGS sequence"/>
</dbReference>
<accession>W3A150</accession>
<reference evidence="1 2" key="1">
    <citation type="submission" date="2013-11" db="EMBL/GenBank/DDBJ databases">
        <title>The Genome Sequence of Phytophthora parasitica P10297.</title>
        <authorList>
            <consortium name="The Broad Institute Genomics Platform"/>
            <person name="Russ C."/>
            <person name="Tyler B."/>
            <person name="Panabieres F."/>
            <person name="Shan W."/>
            <person name="Tripathy S."/>
            <person name="Grunwald N."/>
            <person name="Machado M."/>
            <person name="Johnson C.S."/>
            <person name="Walker B."/>
            <person name="Young S.K."/>
            <person name="Zeng Q."/>
            <person name="Gargeya S."/>
            <person name="Fitzgerald M."/>
            <person name="Haas B."/>
            <person name="Abouelleil A."/>
            <person name="Allen A.W."/>
            <person name="Alvarado L."/>
            <person name="Arachchi H.M."/>
            <person name="Berlin A.M."/>
            <person name="Chapman S.B."/>
            <person name="Gainer-Dewar J."/>
            <person name="Goldberg J."/>
            <person name="Griggs A."/>
            <person name="Gujja S."/>
            <person name="Hansen M."/>
            <person name="Howarth C."/>
            <person name="Imamovic A."/>
            <person name="Ireland A."/>
            <person name="Larimer J."/>
            <person name="McCowan C."/>
            <person name="Murphy C."/>
            <person name="Pearson M."/>
            <person name="Poon T.W."/>
            <person name="Priest M."/>
            <person name="Roberts A."/>
            <person name="Saif S."/>
            <person name="Shea T."/>
            <person name="Sisk P."/>
            <person name="Sykes S."/>
            <person name="Wortman J."/>
            <person name="Nusbaum C."/>
            <person name="Birren B."/>
        </authorList>
    </citation>
    <scope>NUCLEOTIDE SEQUENCE [LARGE SCALE GENOMIC DNA]</scope>
    <source>
        <strain evidence="1 2">P10297</strain>
    </source>
</reference>
<feature type="non-terminal residue" evidence="1">
    <location>
        <position position="1"/>
    </location>
</feature>